<dbReference type="EMBL" id="AUSU01006240">
    <property type="protein sequence ID" value="EPS62301.1"/>
    <property type="molecule type" value="Genomic_DNA"/>
</dbReference>
<sequence>MDWFSWLDPSPVYEYAVSFSENELSREDLLHLDHEILQSMGISVAKHRLE</sequence>
<dbReference type="PROSITE" id="PS50105">
    <property type="entry name" value="SAM_DOMAIN"/>
    <property type="match status" value="1"/>
</dbReference>
<dbReference type="PANTHER" id="PTHR33915">
    <property type="entry name" value="OSJNBA0033G05.11 PROTEIN"/>
    <property type="match status" value="1"/>
</dbReference>
<dbReference type="Pfam" id="PF07647">
    <property type="entry name" value="SAM_2"/>
    <property type="match status" value="1"/>
</dbReference>
<evidence type="ECO:0000313" key="3">
    <source>
        <dbReference type="Proteomes" id="UP000015453"/>
    </source>
</evidence>
<dbReference type="Proteomes" id="UP000015453">
    <property type="component" value="Unassembled WGS sequence"/>
</dbReference>
<proteinExistence type="predicted"/>
<name>S8CCY5_9LAMI</name>
<reference evidence="2 3" key="1">
    <citation type="journal article" date="2013" name="BMC Genomics">
        <title>The miniature genome of a carnivorous plant Genlisea aurea contains a low number of genes and short non-coding sequences.</title>
        <authorList>
            <person name="Leushkin E.V."/>
            <person name="Sutormin R.A."/>
            <person name="Nabieva E.R."/>
            <person name="Penin A.A."/>
            <person name="Kondrashov A.S."/>
            <person name="Logacheva M.D."/>
        </authorList>
    </citation>
    <scope>NUCLEOTIDE SEQUENCE [LARGE SCALE GENOMIC DNA]</scope>
</reference>
<comment type="caution">
    <text evidence="2">The sequence shown here is derived from an EMBL/GenBank/DDBJ whole genome shotgun (WGS) entry which is preliminary data.</text>
</comment>
<dbReference type="Gene3D" id="1.10.150.50">
    <property type="entry name" value="Transcription Factor, Ets-1"/>
    <property type="match status" value="1"/>
</dbReference>
<feature type="domain" description="SAM" evidence="1">
    <location>
        <begin position="1"/>
        <end position="50"/>
    </location>
</feature>
<keyword evidence="3" id="KW-1185">Reference proteome</keyword>
<organism evidence="2 3">
    <name type="scientific">Genlisea aurea</name>
    <dbReference type="NCBI Taxonomy" id="192259"/>
    <lineage>
        <taxon>Eukaryota</taxon>
        <taxon>Viridiplantae</taxon>
        <taxon>Streptophyta</taxon>
        <taxon>Embryophyta</taxon>
        <taxon>Tracheophyta</taxon>
        <taxon>Spermatophyta</taxon>
        <taxon>Magnoliopsida</taxon>
        <taxon>eudicotyledons</taxon>
        <taxon>Gunneridae</taxon>
        <taxon>Pentapetalae</taxon>
        <taxon>asterids</taxon>
        <taxon>lamiids</taxon>
        <taxon>Lamiales</taxon>
        <taxon>Lentibulariaceae</taxon>
        <taxon>Genlisea</taxon>
    </lineage>
</organism>
<dbReference type="InterPro" id="IPR001660">
    <property type="entry name" value="SAM"/>
</dbReference>
<gene>
    <name evidence="2" type="ORF">M569_12490</name>
</gene>
<feature type="non-terminal residue" evidence="2">
    <location>
        <position position="50"/>
    </location>
</feature>
<protein>
    <recommendedName>
        <fullName evidence="1">SAM domain-containing protein</fullName>
    </recommendedName>
</protein>
<evidence type="ECO:0000259" key="1">
    <source>
        <dbReference type="PROSITE" id="PS50105"/>
    </source>
</evidence>
<dbReference type="OrthoDB" id="1887912at2759"/>
<evidence type="ECO:0000313" key="2">
    <source>
        <dbReference type="EMBL" id="EPS62301.1"/>
    </source>
</evidence>
<dbReference type="SUPFAM" id="SSF47769">
    <property type="entry name" value="SAM/Pointed domain"/>
    <property type="match status" value="1"/>
</dbReference>
<dbReference type="InterPro" id="IPR013761">
    <property type="entry name" value="SAM/pointed_sf"/>
</dbReference>
<dbReference type="PANTHER" id="PTHR33915:SF1">
    <property type="entry name" value="OS04G0644100 PROTEIN"/>
    <property type="match status" value="1"/>
</dbReference>
<dbReference type="AlphaFoldDB" id="S8CCY5"/>
<accession>S8CCY5</accession>